<keyword evidence="1 2" id="KW-0238">DNA-binding</keyword>
<proteinExistence type="predicted"/>
<dbReference type="InterPro" id="IPR050109">
    <property type="entry name" value="HTH-type_TetR-like_transc_reg"/>
</dbReference>
<dbReference type="PANTHER" id="PTHR30055:SF226">
    <property type="entry name" value="HTH-TYPE TRANSCRIPTIONAL REGULATOR PKSA"/>
    <property type="match status" value="1"/>
</dbReference>
<name>A0ABY8FU06_9SPHN</name>
<dbReference type="InterPro" id="IPR025722">
    <property type="entry name" value="TetR"/>
</dbReference>
<dbReference type="InterPro" id="IPR009057">
    <property type="entry name" value="Homeodomain-like_sf"/>
</dbReference>
<feature type="DNA-binding region" description="H-T-H motif" evidence="2">
    <location>
        <begin position="83"/>
        <end position="102"/>
    </location>
</feature>
<dbReference type="SUPFAM" id="SSF46689">
    <property type="entry name" value="Homeodomain-like"/>
    <property type="match status" value="1"/>
</dbReference>
<dbReference type="Gene3D" id="1.10.357.10">
    <property type="entry name" value="Tetracycline Repressor, domain 2"/>
    <property type="match status" value="1"/>
</dbReference>
<evidence type="ECO:0000259" key="3">
    <source>
        <dbReference type="PROSITE" id="PS50977"/>
    </source>
</evidence>
<organism evidence="4 5">
    <name type="scientific">Altererythrobacter arenosus</name>
    <dbReference type="NCBI Taxonomy" id="3032592"/>
    <lineage>
        <taxon>Bacteria</taxon>
        <taxon>Pseudomonadati</taxon>
        <taxon>Pseudomonadota</taxon>
        <taxon>Alphaproteobacteria</taxon>
        <taxon>Sphingomonadales</taxon>
        <taxon>Erythrobacteraceae</taxon>
        <taxon>Altererythrobacter</taxon>
    </lineage>
</organism>
<dbReference type="Proteomes" id="UP001215827">
    <property type="component" value="Chromosome"/>
</dbReference>
<gene>
    <name evidence="4" type="ORF">P7228_00465</name>
</gene>
<dbReference type="PANTHER" id="PTHR30055">
    <property type="entry name" value="HTH-TYPE TRANSCRIPTIONAL REGULATOR RUTR"/>
    <property type="match status" value="1"/>
</dbReference>
<evidence type="ECO:0000313" key="4">
    <source>
        <dbReference type="EMBL" id="WFL77570.1"/>
    </source>
</evidence>
<dbReference type="PRINTS" id="PR00455">
    <property type="entry name" value="HTHTETR"/>
</dbReference>
<keyword evidence="5" id="KW-1185">Reference proteome</keyword>
<reference evidence="4 5" key="1">
    <citation type="submission" date="2023-03" db="EMBL/GenBank/DDBJ databases">
        <title>Altererythrobacter sp. CAU 1644 isolated from sand.</title>
        <authorList>
            <person name="Kim W."/>
        </authorList>
    </citation>
    <scope>NUCLEOTIDE SEQUENCE [LARGE SCALE GENOMIC DNA]</scope>
    <source>
        <strain evidence="4 5">CAU 1644</strain>
    </source>
</reference>
<dbReference type="InterPro" id="IPR001647">
    <property type="entry name" value="HTH_TetR"/>
</dbReference>
<dbReference type="EMBL" id="CP121106">
    <property type="protein sequence ID" value="WFL77570.1"/>
    <property type="molecule type" value="Genomic_DNA"/>
</dbReference>
<dbReference type="Pfam" id="PF00440">
    <property type="entry name" value="TetR_N"/>
    <property type="match status" value="1"/>
</dbReference>
<protein>
    <submittedName>
        <fullName evidence="4">TetR/AcrR family transcriptional regulator</fullName>
    </submittedName>
</protein>
<evidence type="ECO:0000313" key="5">
    <source>
        <dbReference type="Proteomes" id="UP001215827"/>
    </source>
</evidence>
<feature type="domain" description="HTH tetR-type" evidence="3">
    <location>
        <begin position="60"/>
        <end position="120"/>
    </location>
</feature>
<dbReference type="Pfam" id="PF13972">
    <property type="entry name" value="TetR"/>
    <property type="match status" value="1"/>
</dbReference>
<evidence type="ECO:0000256" key="1">
    <source>
        <dbReference type="ARBA" id="ARBA00023125"/>
    </source>
</evidence>
<accession>A0ABY8FU06</accession>
<dbReference type="RefSeq" id="WP_278016263.1">
    <property type="nucleotide sequence ID" value="NZ_CP121106.1"/>
</dbReference>
<dbReference type="PROSITE" id="PS50977">
    <property type="entry name" value="HTH_TETR_2"/>
    <property type="match status" value="1"/>
</dbReference>
<evidence type="ECO:0000256" key="2">
    <source>
        <dbReference type="PROSITE-ProRule" id="PRU00335"/>
    </source>
</evidence>
<sequence>MIEADGPLSNSADERAVLPTLIAVLLSIPKCEPVGQVRQSHHLISIASWSALPQKPGMASGTKDRIVEQATSIFNQLGYGNVTNAVLADRLGIRVGNLWYHFRDKRALLSAIAARFVERSKDRAKLHPTGGDVLDEYAEFLNVVAVDLRDYRFLFRDQADYGTHAPEIQENLQRLYKDARRQFRLYFKALEKEGHLHIDDDDVEPLVISAIIVVRYFLDFVRETQATERAGSGIIRQSLLQHLSLLKPYMPASSLTHLKNAIAG</sequence>